<dbReference type="FunFam" id="1.10.287.130:FF:000001">
    <property type="entry name" value="Two-component sensor histidine kinase"/>
    <property type="match status" value="1"/>
</dbReference>
<keyword evidence="4" id="KW-1003">Cell membrane</keyword>
<dbReference type="EMBL" id="DF976999">
    <property type="protein sequence ID" value="GAQ24603.1"/>
    <property type="molecule type" value="Genomic_DNA"/>
</dbReference>
<dbReference type="InterPro" id="IPR005467">
    <property type="entry name" value="His_kinase_dom"/>
</dbReference>
<comment type="catalytic activity">
    <reaction evidence="1">
        <text>ATP + protein L-histidine = ADP + protein N-phospho-L-histidine.</text>
        <dbReference type="EC" id="2.7.13.3"/>
    </reaction>
</comment>
<dbReference type="GO" id="GO:0000155">
    <property type="term" value="F:phosphorelay sensor kinase activity"/>
    <property type="evidence" value="ECO:0007669"/>
    <property type="project" value="InterPro"/>
</dbReference>
<dbReference type="SMART" id="SM00387">
    <property type="entry name" value="HATPase_c"/>
    <property type="match status" value="1"/>
</dbReference>
<dbReference type="InterPro" id="IPR003594">
    <property type="entry name" value="HATPase_dom"/>
</dbReference>
<keyword evidence="12" id="KW-0902">Two-component regulatory system</keyword>
<keyword evidence="5" id="KW-0597">Phosphoprotein</keyword>
<dbReference type="Proteomes" id="UP000062160">
    <property type="component" value="Unassembled WGS sequence"/>
</dbReference>
<dbReference type="InterPro" id="IPR003660">
    <property type="entry name" value="HAMP_dom"/>
</dbReference>
<evidence type="ECO:0000256" key="15">
    <source>
        <dbReference type="SAM" id="Phobius"/>
    </source>
</evidence>
<evidence type="ECO:0000259" key="16">
    <source>
        <dbReference type="PROSITE" id="PS50109"/>
    </source>
</evidence>
<reference evidence="18" key="1">
    <citation type="journal article" date="2016" name="Genome Announc.">
        <title>Draft Genome Sequence of the Syntrophic Lactate-Degrading Bacterium Tepidanaerobacter syntrophicus JLT.</title>
        <authorList>
            <person name="Matsuura N."/>
            <person name="Ohashi A."/>
            <person name="Tourlousse D.M."/>
            <person name="Sekiguchi Y."/>
        </authorList>
    </citation>
    <scope>NUCLEOTIDE SEQUENCE [LARGE SCALE GENOMIC DNA]</scope>
    <source>
        <strain evidence="18">JL</strain>
    </source>
</reference>
<evidence type="ECO:0000256" key="5">
    <source>
        <dbReference type="ARBA" id="ARBA00022553"/>
    </source>
</evidence>
<dbReference type="Pfam" id="PF00672">
    <property type="entry name" value="HAMP"/>
    <property type="match status" value="1"/>
</dbReference>
<dbReference type="Gene3D" id="1.10.287.130">
    <property type="match status" value="1"/>
</dbReference>
<sequence>MKNLPLSLQIWLVFAIITLCITLLLCILLPATLREFFTNEVYATIESAQGMVLERFSDETTKEEWESSRILNRPPQDDIRTVNHFIVLKENYTIMSPGISNPIEPSEIPEGAVKHLLILPPREILEQIINEAKSQTEESCQYSGQINNRRIFYVITRGKLMGRDVYLVSYMWDTYREDLVKTLFKKLAAIMGFAFILSWLPSLALARYLTKPLVILEKRVERLANRDWQEPIKLERKDEIGRLGNSVEKLRQQLIFQDEAQQSLLQNISHELKTPVMVIQSYIQAIKDGIFPKGDLNRTLEVIEEEANRLQKLIQNLLYLTKLDYLTTHKQTLETFQLDELIKEVVERLRWHRKALDWSIKLTPVKTKADKEQWRVALENLLDNQIRHAKSRIDIELEPKGENSFLLHIYNDGPNIEPEIMDALFQKYNKGSRGRTGLGLAIVQRIITLHGGNIYAKNEEEGVSFYIEM</sequence>
<dbReference type="InterPro" id="IPR003661">
    <property type="entry name" value="HisK_dim/P_dom"/>
</dbReference>
<keyword evidence="6" id="KW-0808">Transferase</keyword>
<name>A0A0U9HER1_9FIRM</name>
<dbReference type="SUPFAM" id="SSF158472">
    <property type="entry name" value="HAMP domain-like"/>
    <property type="match status" value="1"/>
</dbReference>
<proteinExistence type="predicted"/>
<dbReference type="GO" id="GO:0005524">
    <property type="term" value="F:ATP binding"/>
    <property type="evidence" value="ECO:0007669"/>
    <property type="project" value="UniProtKB-KW"/>
</dbReference>
<dbReference type="Pfam" id="PF02518">
    <property type="entry name" value="HATPase_c"/>
    <property type="match status" value="1"/>
</dbReference>
<evidence type="ECO:0000256" key="3">
    <source>
        <dbReference type="ARBA" id="ARBA00012438"/>
    </source>
</evidence>
<dbReference type="CDD" id="cd06225">
    <property type="entry name" value="HAMP"/>
    <property type="match status" value="1"/>
</dbReference>
<dbReference type="InterPro" id="IPR036097">
    <property type="entry name" value="HisK_dim/P_sf"/>
</dbReference>
<organism evidence="18">
    <name type="scientific">Tepidanaerobacter syntrophicus</name>
    <dbReference type="NCBI Taxonomy" id="224999"/>
    <lineage>
        <taxon>Bacteria</taxon>
        <taxon>Bacillati</taxon>
        <taxon>Bacillota</taxon>
        <taxon>Clostridia</taxon>
        <taxon>Thermosediminibacterales</taxon>
        <taxon>Tepidanaerobacteraceae</taxon>
        <taxon>Tepidanaerobacter</taxon>
    </lineage>
</organism>
<dbReference type="Gene3D" id="6.10.340.10">
    <property type="match status" value="1"/>
</dbReference>
<comment type="subcellular location">
    <subcellularLocation>
        <location evidence="2">Cell membrane</location>
        <topology evidence="2">Multi-pass membrane protein</topology>
    </subcellularLocation>
</comment>
<evidence type="ECO:0000256" key="11">
    <source>
        <dbReference type="ARBA" id="ARBA00022989"/>
    </source>
</evidence>
<gene>
    <name evidence="18" type="ORF">TSYNT_5450</name>
</gene>
<keyword evidence="9 18" id="KW-0418">Kinase</keyword>
<evidence type="ECO:0000256" key="4">
    <source>
        <dbReference type="ARBA" id="ARBA00022475"/>
    </source>
</evidence>
<dbReference type="GO" id="GO:0005886">
    <property type="term" value="C:plasma membrane"/>
    <property type="evidence" value="ECO:0007669"/>
    <property type="project" value="UniProtKB-SubCell"/>
</dbReference>
<evidence type="ECO:0000313" key="19">
    <source>
        <dbReference type="Proteomes" id="UP000062160"/>
    </source>
</evidence>
<feature type="transmembrane region" description="Helical" evidence="15">
    <location>
        <begin position="6"/>
        <end position="29"/>
    </location>
</feature>
<dbReference type="SMART" id="SM00304">
    <property type="entry name" value="HAMP"/>
    <property type="match status" value="1"/>
</dbReference>
<keyword evidence="10" id="KW-0067">ATP-binding</keyword>
<dbReference type="PROSITE" id="PS50109">
    <property type="entry name" value="HIS_KIN"/>
    <property type="match status" value="1"/>
</dbReference>
<accession>A0A0U9HER1</accession>
<dbReference type="CDD" id="cd00075">
    <property type="entry name" value="HATPase"/>
    <property type="match status" value="1"/>
</dbReference>
<dbReference type="SUPFAM" id="SSF55874">
    <property type="entry name" value="ATPase domain of HSP90 chaperone/DNA topoisomerase II/histidine kinase"/>
    <property type="match status" value="1"/>
</dbReference>
<dbReference type="Gene3D" id="3.30.565.10">
    <property type="entry name" value="Histidine kinase-like ATPase, C-terminal domain"/>
    <property type="match status" value="1"/>
</dbReference>
<dbReference type="PROSITE" id="PS50885">
    <property type="entry name" value="HAMP"/>
    <property type="match status" value="1"/>
</dbReference>
<evidence type="ECO:0000256" key="9">
    <source>
        <dbReference type="ARBA" id="ARBA00022777"/>
    </source>
</evidence>
<dbReference type="InterPro" id="IPR004358">
    <property type="entry name" value="Sig_transdc_His_kin-like_C"/>
</dbReference>
<dbReference type="OrthoDB" id="9780718at2"/>
<protein>
    <recommendedName>
        <fullName evidence="3">histidine kinase</fullName>
        <ecNumber evidence="3">2.7.13.3</ecNumber>
    </recommendedName>
</protein>
<dbReference type="EC" id="2.7.13.3" evidence="3"/>
<dbReference type="PANTHER" id="PTHR45528">
    <property type="entry name" value="SENSOR HISTIDINE KINASE CPXA"/>
    <property type="match status" value="1"/>
</dbReference>
<feature type="transmembrane region" description="Helical" evidence="15">
    <location>
        <begin position="187"/>
        <end position="209"/>
    </location>
</feature>
<dbReference type="STRING" id="224999.GCA_001485475_00603"/>
<keyword evidence="7 15" id="KW-0812">Transmembrane</keyword>
<keyword evidence="14" id="KW-0175">Coiled coil</keyword>
<dbReference type="Pfam" id="PF00512">
    <property type="entry name" value="HisKA"/>
    <property type="match status" value="1"/>
</dbReference>
<feature type="domain" description="HAMP" evidence="17">
    <location>
        <begin position="207"/>
        <end position="259"/>
    </location>
</feature>
<evidence type="ECO:0000256" key="12">
    <source>
        <dbReference type="ARBA" id="ARBA00023012"/>
    </source>
</evidence>
<dbReference type="SUPFAM" id="SSF47384">
    <property type="entry name" value="Homodimeric domain of signal transducing histidine kinase"/>
    <property type="match status" value="1"/>
</dbReference>
<feature type="coiled-coil region" evidence="14">
    <location>
        <begin position="293"/>
        <end position="320"/>
    </location>
</feature>
<dbReference type="AlphaFoldDB" id="A0A0U9HER1"/>
<dbReference type="SMART" id="SM00388">
    <property type="entry name" value="HisKA"/>
    <property type="match status" value="1"/>
</dbReference>
<dbReference type="CDD" id="cd00082">
    <property type="entry name" value="HisKA"/>
    <property type="match status" value="1"/>
</dbReference>
<evidence type="ECO:0000313" key="18">
    <source>
        <dbReference type="EMBL" id="GAQ24603.1"/>
    </source>
</evidence>
<keyword evidence="13 15" id="KW-0472">Membrane</keyword>
<evidence type="ECO:0000259" key="17">
    <source>
        <dbReference type="PROSITE" id="PS50885"/>
    </source>
</evidence>
<dbReference type="InterPro" id="IPR050398">
    <property type="entry name" value="HssS/ArlS-like"/>
</dbReference>
<keyword evidence="19" id="KW-1185">Reference proteome</keyword>
<evidence type="ECO:0000256" key="1">
    <source>
        <dbReference type="ARBA" id="ARBA00000085"/>
    </source>
</evidence>
<dbReference type="RefSeq" id="WP_059031650.1">
    <property type="nucleotide sequence ID" value="NZ_DF976999.1"/>
</dbReference>
<evidence type="ECO:0000256" key="14">
    <source>
        <dbReference type="SAM" id="Coils"/>
    </source>
</evidence>
<evidence type="ECO:0000256" key="8">
    <source>
        <dbReference type="ARBA" id="ARBA00022741"/>
    </source>
</evidence>
<feature type="domain" description="Histidine kinase" evidence="16">
    <location>
        <begin position="267"/>
        <end position="469"/>
    </location>
</feature>
<keyword evidence="11 15" id="KW-1133">Transmembrane helix</keyword>
<evidence type="ECO:0000256" key="7">
    <source>
        <dbReference type="ARBA" id="ARBA00022692"/>
    </source>
</evidence>
<dbReference type="PRINTS" id="PR00344">
    <property type="entry name" value="BCTRLSENSOR"/>
</dbReference>
<dbReference type="InterPro" id="IPR036890">
    <property type="entry name" value="HATPase_C_sf"/>
</dbReference>
<dbReference type="PANTHER" id="PTHR45528:SF1">
    <property type="entry name" value="SENSOR HISTIDINE KINASE CPXA"/>
    <property type="match status" value="1"/>
</dbReference>
<evidence type="ECO:0000256" key="10">
    <source>
        <dbReference type="ARBA" id="ARBA00022840"/>
    </source>
</evidence>
<evidence type="ECO:0000256" key="13">
    <source>
        <dbReference type="ARBA" id="ARBA00023136"/>
    </source>
</evidence>
<evidence type="ECO:0000256" key="6">
    <source>
        <dbReference type="ARBA" id="ARBA00022679"/>
    </source>
</evidence>
<keyword evidence="8" id="KW-0547">Nucleotide-binding</keyword>
<evidence type="ECO:0000256" key="2">
    <source>
        <dbReference type="ARBA" id="ARBA00004651"/>
    </source>
</evidence>